<dbReference type="Proteomes" id="UP001352852">
    <property type="component" value="Unassembled WGS sequence"/>
</dbReference>
<reference evidence="1 2" key="1">
    <citation type="submission" date="2021-06" db="EMBL/GenBank/DDBJ databases">
        <authorList>
            <person name="Palmer J.M."/>
        </authorList>
    </citation>
    <scope>NUCLEOTIDE SEQUENCE [LARGE SCALE GENOMIC DNA]</scope>
    <source>
        <strain evidence="1 2">CL_MEX2019</strain>
        <tissue evidence="1">Muscle</tissue>
    </source>
</reference>
<evidence type="ECO:0000313" key="2">
    <source>
        <dbReference type="Proteomes" id="UP001352852"/>
    </source>
</evidence>
<keyword evidence="2" id="KW-1185">Reference proteome</keyword>
<name>A0ABU7E5P9_9TELE</name>
<comment type="caution">
    <text evidence="1">The sequence shown here is derived from an EMBL/GenBank/DDBJ whole genome shotgun (WGS) entry which is preliminary data.</text>
</comment>
<sequence>MLFQVSTSPESADQNKTQYLYSGLSCFCVTAALQRSLWGKELFKYSGNKHLYSTLQFSCNLKHILPVKMLYSLFQFQLYQNINTTFHNKFMADSSSVGNRNKETKNTR</sequence>
<dbReference type="EMBL" id="JAHUTJ010047655">
    <property type="protein sequence ID" value="MED6282544.1"/>
    <property type="molecule type" value="Genomic_DNA"/>
</dbReference>
<gene>
    <name evidence="1" type="ORF">CHARACLAT_033180</name>
</gene>
<proteinExistence type="predicted"/>
<accession>A0ABU7E5P9</accession>
<organism evidence="1 2">
    <name type="scientific">Characodon lateralis</name>
    <dbReference type="NCBI Taxonomy" id="208331"/>
    <lineage>
        <taxon>Eukaryota</taxon>
        <taxon>Metazoa</taxon>
        <taxon>Chordata</taxon>
        <taxon>Craniata</taxon>
        <taxon>Vertebrata</taxon>
        <taxon>Euteleostomi</taxon>
        <taxon>Actinopterygii</taxon>
        <taxon>Neopterygii</taxon>
        <taxon>Teleostei</taxon>
        <taxon>Neoteleostei</taxon>
        <taxon>Acanthomorphata</taxon>
        <taxon>Ovalentaria</taxon>
        <taxon>Atherinomorphae</taxon>
        <taxon>Cyprinodontiformes</taxon>
        <taxon>Goodeidae</taxon>
        <taxon>Characodon</taxon>
    </lineage>
</organism>
<evidence type="ECO:0000313" key="1">
    <source>
        <dbReference type="EMBL" id="MED6282544.1"/>
    </source>
</evidence>
<protein>
    <submittedName>
        <fullName evidence="1">Uncharacterized protein</fullName>
    </submittedName>
</protein>